<protein>
    <recommendedName>
        <fullName evidence="1">PurM-like C-terminal domain-containing protein</fullName>
    </recommendedName>
</protein>
<evidence type="ECO:0000313" key="2">
    <source>
        <dbReference type="EMBL" id="GAG38845.1"/>
    </source>
</evidence>
<feature type="non-terminal residue" evidence="2">
    <location>
        <position position="1"/>
    </location>
</feature>
<dbReference type="Gene3D" id="3.90.650.10">
    <property type="entry name" value="PurM-like C-terminal domain"/>
    <property type="match status" value="1"/>
</dbReference>
<dbReference type="Gene3D" id="3.30.1330.10">
    <property type="entry name" value="PurM-like, N-terminal domain"/>
    <property type="match status" value="1"/>
</dbReference>
<dbReference type="Pfam" id="PF02769">
    <property type="entry name" value="AIRS_C"/>
    <property type="match status" value="1"/>
</dbReference>
<dbReference type="PANTHER" id="PTHR30303:SF0">
    <property type="entry name" value="CARBAMOYL DEHYDRATASE HYPE"/>
    <property type="match status" value="1"/>
</dbReference>
<dbReference type="InterPro" id="IPR010918">
    <property type="entry name" value="PurM-like_C_dom"/>
</dbReference>
<proteinExistence type="predicted"/>
<dbReference type="EMBL" id="BARS01040723">
    <property type="protein sequence ID" value="GAG38845.1"/>
    <property type="molecule type" value="Genomic_DNA"/>
</dbReference>
<feature type="domain" description="PurM-like C-terminal" evidence="1">
    <location>
        <begin position="57"/>
        <end position="202"/>
    </location>
</feature>
<dbReference type="InterPro" id="IPR011854">
    <property type="entry name" value="HypE"/>
</dbReference>
<dbReference type="NCBIfam" id="TIGR02124">
    <property type="entry name" value="hypE"/>
    <property type="match status" value="1"/>
</dbReference>
<gene>
    <name evidence="2" type="ORF">S01H1_62039</name>
</gene>
<name>X0X732_9ZZZZ</name>
<evidence type="ECO:0000259" key="1">
    <source>
        <dbReference type="Pfam" id="PF02769"/>
    </source>
</evidence>
<reference evidence="2" key="1">
    <citation type="journal article" date="2014" name="Front. Microbiol.">
        <title>High frequency of phylogenetically diverse reductive dehalogenase-homologous genes in deep subseafloor sedimentary metagenomes.</title>
        <authorList>
            <person name="Kawai M."/>
            <person name="Futagami T."/>
            <person name="Toyoda A."/>
            <person name="Takaki Y."/>
            <person name="Nishi S."/>
            <person name="Hori S."/>
            <person name="Arai W."/>
            <person name="Tsubouchi T."/>
            <person name="Morono Y."/>
            <person name="Uchiyama I."/>
            <person name="Ito T."/>
            <person name="Fujiyama A."/>
            <person name="Inagaki F."/>
            <person name="Takami H."/>
        </authorList>
    </citation>
    <scope>NUCLEOTIDE SEQUENCE</scope>
    <source>
        <strain evidence="2">Expedition CK06-06</strain>
    </source>
</reference>
<dbReference type="SUPFAM" id="SSF56042">
    <property type="entry name" value="PurM C-terminal domain-like"/>
    <property type="match status" value="1"/>
</dbReference>
<dbReference type="GO" id="GO:0051604">
    <property type="term" value="P:protein maturation"/>
    <property type="evidence" value="ECO:0007669"/>
    <property type="project" value="TreeGrafter"/>
</dbReference>
<sequence>DKIARSVDKASRRSGVKVVTGDTKVVEKGAADKLFINTSGIGVIASGVRVGSKAKCGDAVVISGGIAEHGMAVLNAREELGFKSNIKSDCRNLNFIVEKCLAVSDNISVMRDPTRGGLATTLNEIASFSNLGIEVCEDKIPIIPKVRKLCDILGFDPLYVANEGKFICFVKEKDASKIQKAMGKEARIIGRVTSKHRKEVYLKTRTGSERVLPVLEISQLPRIC</sequence>
<dbReference type="InterPro" id="IPR036676">
    <property type="entry name" value="PurM-like_C_sf"/>
</dbReference>
<accession>X0X732</accession>
<dbReference type="PANTHER" id="PTHR30303">
    <property type="entry name" value="HYDROGENASE ISOENZYMES FORMATION PROTEIN HYPE"/>
    <property type="match status" value="1"/>
</dbReference>
<dbReference type="AlphaFoldDB" id="X0X732"/>
<dbReference type="SUPFAM" id="SSF55326">
    <property type="entry name" value="PurM N-terminal domain-like"/>
    <property type="match status" value="1"/>
</dbReference>
<dbReference type="InterPro" id="IPR036921">
    <property type="entry name" value="PurM-like_N_sf"/>
</dbReference>
<organism evidence="2">
    <name type="scientific">marine sediment metagenome</name>
    <dbReference type="NCBI Taxonomy" id="412755"/>
    <lineage>
        <taxon>unclassified sequences</taxon>
        <taxon>metagenomes</taxon>
        <taxon>ecological metagenomes</taxon>
    </lineage>
</organism>
<comment type="caution">
    <text evidence="2">The sequence shown here is derived from an EMBL/GenBank/DDBJ whole genome shotgun (WGS) entry which is preliminary data.</text>
</comment>